<dbReference type="EMBL" id="MN739141">
    <property type="protein sequence ID" value="QHS90589.1"/>
    <property type="molecule type" value="Genomic_DNA"/>
</dbReference>
<protein>
    <submittedName>
        <fullName evidence="1">Uncharacterized protein</fullName>
    </submittedName>
</protein>
<evidence type="ECO:0000313" key="1">
    <source>
        <dbReference type="EMBL" id="QHS90589.1"/>
    </source>
</evidence>
<dbReference type="AlphaFoldDB" id="A0A6C0BG94"/>
<sequence length="129" mass="15423">MKHQIKNCILPPDVLIKQFMKTYKISTDEYHADIETFEDDIDEWLKILGKRVFYEIDIYPHLYILSKVRRIDPDTLSNFALFFVVLLQRNCVVDTLLEPNISSILNECNKLSDMYIFIYLIATIQYYFL</sequence>
<accession>A0A6C0BG94</accession>
<organism evidence="1">
    <name type="scientific">viral metagenome</name>
    <dbReference type="NCBI Taxonomy" id="1070528"/>
    <lineage>
        <taxon>unclassified sequences</taxon>
        <taxon>metagenomes</taxon>
        <taxon>organismal metagenomes</taxon>
    </lineage>
</organism>
<reference evidence="1" key="1">
    <citation type="journal article" date="2020" name="Nature">
        <title>Giant virus diversity and host interactions through global metagenomics.</title>
        <authorList>
            <person name="Schulz F."/>
            <person name="Roux S."/>
            <person name="Paez-Espino D."/>
            <person name="Jungbluth S."/>
            <person name="Walsh D.A."/>
            <person name="Denef V.J."/>
            <person name="McMahon K.D."/>
            <person name="Konstantinidis K.T."/>
            <person name="Eloe-Fadrosh E.A."/>
            <person name="Kyrpides N.C."/>
            <person name="Woyke T."/>
        </authorList>
    </citation>
    <scope>NUCLEOTIDE SEQUENCE</scope>
    <source>
        <strain evidence="1">GVMAG-M-3300010354-11</strain>
    </source>
</reference>
<name>A0A6C0BG94_9ZZZZ</name>
<proteinExistence type="predicted"/>